<sequence>MSLNEQTKPRVNASLLPNFHGRQVCLLGFAKNVDSAGQFFTLTASDNQDVKIQMQDPLNQRVSGLVEVHGTVTSKNSLRCDHLVTFSEEESQQFDVALYQKAIEYTHRCSSLYIQGGIMED</sequence>
<dbReference type="Gene3D" id="2.40.50.140">
    <property type="entry name" value="Nucleic acid-binding proteins"/>
    <property type="match status" value="1"/>
</dbReference>
<dbReference type="SUPFAM" id="SSF50249">
    <property type="entry name" value="Nucleic acid-binding proteins"/>
    <property type="match status" value="1"/>
</dbReference>
<dbReference type="GO" id="GO:0006298">
    <property type="term" value="P:mismatch repair"/>
    <property type="evidence" value="ECO:0007669"/>
    <property type="project" value="TreeGrafter"/>
</dbReference>
<dbReference type="GO" id="GO:0000724">
    <property type="term" value="P:double-strand break repair via homologous recombination"/>
    <property type="evidence" value="ECO:0007669"/>
    <property type="project" value="TreeGrafter"/>
</dbReference>
<comment type="caution">
    <text evidence="4">The sequence shown here is derived from an EMBL/GenBank/DDBJ whole genome shotgun (WGS) entry which is preliminary data.</text>
</comment>
<dbReference type="GO" id="GO:0003684">
    <property type="term" value="F:damaged DNA binding"/>
    <property type="evidence" value="ECO:0007669"/>
    <property type="project" value="TreeGrafter"/>
</dbReference>
<name>A0A8S3ZXZ4_9EUPU</name>
<dbReference type="OrthoDB" id="188186at2759"/>
<evidence type="ECO:0000313" key="4">
    <source>
        <dbReference type="EMBL" id="CAG5132912.1"/>
    </source>
</evidence>
<dbReference type="AlphaFoldDB" id="A0A8S3ZXZ4"/>
<dbReference type="GO" id="GO:0035861">
    <property type="term" value="C:site of double-strand break"/>
    <property type="evidence" value="ECO:0007669"/>
    <property type="project" value="TreeGrafter"/>
</dbReference>
<dbReference type="Proteomes" id="UP000678393">
    <property type="component" value="Unassembled WGS sequence"/>
</dbReference>
<proteinExistence type="inferred from homology"/>
<dbReference type="FunFam" id="2.40.50.140:FF:000395">
    <property type="entry name" value="Replication protein A3"/>
    <property type="match status" value="1"/>
</dbReference>
<dbReference type="GO" id="GO:0006260">
    <property type="term" value="P:DNA replication"/>
    <property type="evidence" value="ECO:0007669"/>
    <property type="project" value="InterPro"/>
</dbReference>
<evidence type="ECO:0000313" key="5">
    <source>
        <dbReference type="Proteomes" id="UP000678393"/>
    </source>
</evidence>
<dbReference type="GO" id="GO:0006284">
    <property type="term" value="P:base-excision repair"/>
    <property type="evidence" value="ECO:0007669"/>
    <property type="project" value="TreeGrafter"/>
</dbReference>
<dbReference type="GO" id="GO:0003697">
    <property type="term" value="F:single-stranded DNA binding"/>
    <property type="evidence" value="ECO:0007669"/>
    <property type="project" value="TreeGrafter"/>
</dbReference>
<keyword evidence="5" id="KW-1185">Reference proteome</keyword>
<reference evidence="4" key="1">
    <citation type="submission" date="2021-04" db="EMBL/GenBank/DDBJ databases">
        <authorList>
            <consortium name="Molecular Ecology Group"/>
        </authorList>
    </citation>
    <scope>NUCLEOTIDE SEQUENCE</scope>
</reference>
<accession>A0A8S3ZXZ4</accession>
<evidence type="ECO:0008006" key="6">
    <source>
        <dbReference type="Google" id="ProtNLM"/>
    </source>
</evidence>
<dbReference type="InterPro" id="IPR012340">
    <property type="entry name" value="NA-bd_OB-fold"/>
</dbReference>
<keyword evidence="3" id="KW-0539">Nucleus</keyword>
<gene>
    <name evidence="4" type="ORF">CUNI_LOCUS18470</name>
</gene>
<dbReference type="InterPro" id="IPR013970">
    <property type="entry name" value="Rfa2"/>
</dbReference>
<evidence type="ECO:0000256" key="2">
    <source>
        <dbReference type="ARBA" id="ARBA00009761"/>
    </source>
</evidence>
<evidence type="ECO:0000256" key="1">
    <source>
        <dbReference type="ARBA" id="ARBA00004123"/>
    </source>
</evidence>
<evidence type="ECO:0000256" key="3">
    <source>
        <dbReference type="ARBA" id="ARBA00023242"/>
    </source>
</evidence>
<organism evidence="4 5">
    <name type="scientific">Candidula unifasciata</name>
    <dbReference type="NCBI Taxonomy" id="100452"/>
    <lineage>
        <taxon>Eukaryota</taxon>
        <taxon>Metazoa</taxon>
        <taxon>Spiralia</taxon>
        <taxon>Lophotrochozoa</taxon>
        <taxon>Mollusca</taxon>
        <taxon>Gastropoda</taxon>
        <taxon>Heterobranchia</taxon>
        <taxon>Euthyneura</taxon>
        <taxon>Panpulmonata</taxon>
        <taxon>Eupulmonata</taxon>
        <taxon>Stylommatophora</taxon>
        <taxon>Helicina</taxon>
        <taxon>Helicoidea</taxon>
        <taxon>Geomitridae</taxon>
        <taxon>Candidula</taxon>
    </lineage>
</organism>
<dbReference type="PANTHER" id="PTHR15114:SF1">
    <property type="entry name" value="REPLICATION PROTEIN A 14 KDA SUBUNIT"/>
    <property type="match status" value="1"/>
</dbReference>
<dbReference type="PANTHER" id="PTHR15114">
    <property type="entry name" value="REPLICATION PROTEIN A3"/>
    <property type="match status" value="1"/>
</dbReference>
<protein>
    <recommendedName>
        <fullName evidence="6">Replication protein A3</fullName>
    </recommendedName>
</protein>
<dbReference type="CDD" id="cd04479">
    <property type="entry name" value="RPA3"/>
    <property type="match status" value="1"/>
</dbReference>
<dbReference type="GO" id="GO:0005662">
    <property type="term" value="C:DNA replication factor A complex"/>
    <property type="evidence" value="ECO:0007669"/>
    <property type="project" value="TreeGrafter"/>
</dbReference>
<dbReference type="Pfam" id="PF08661">
    <property type="entry name" value="Rep_fac-A_3"/>
    <property type="match status" value="1"/>
</dbReference>
<dbReference type="EMBL" id="CAJHNH020005750">
    <property type="protein sequence ID" value="CAG5132912.1"/>
    <property type="molecule type" value="Genomic_DNA"/>
</dbReference>
<comment type="subcellular location">
    <subcellularLocation>
        <location evidence="1">Nucleus</location>
    </subcellularLocation>
</comment>
<comment type="similarity">
    <text evidence="2">Belongs to the replication factor A protein 3 family.</text>
</comment>
<dbReference type="GO" id="GO:0006289">
    <property type="term" value="P:nucleotide-excision repair"/>
    <property type="evidence" value="ECO:0007669"/>
    <property type="project" value="TreeGrafter"/>
</dbReference>